<evidence type="ECO:0000313" key="7">
    <source>
        <dbReference type="Proteomes" id="UP001295684"/>
    </source>
</evidence>
<feature type="region of interest" description="Disordered" evidence="5">
    <location>
        <begin position="326"/>
        <end position="365"/>
    </location>
</feature>
<keyword evidence="3" id="KW-0862">Zinc</keyword>
<feature type="compositionally biased region" description="Polar residues" evidence="5">
    <location>
        <begin position="1"/>
        <end position="12"/>
    </location>
</feature>
<evidence type="ECO:0000256" key="2">
    <source>
        <dbReference type="ARBA" id="ARBA00022771"/>
    </source>
</evidence>
<keyword evidence="4" id="KW-0175">Coiled coil</keyword>
<dbReference type="InterPro" id="IPR019786">
    <property type="entry name" value="Zinc_finger_PHD-type_CS"/>
</dbReference>
<feature type="compositionally biased region" description="Basic and acidic residues" evidence="5">
    <location>
        <begin position="341"/>
        <end position="351"/>
    </location>
</feature>
<organism evidence="6 7">
    <name type="scientific">Euplotes crassus</name>
    <dbReference type="NCBI Taxonomy" id="5936"/>
    <lineage>
        <taxon>Eukaryota</taxon>
        <taxon>Sar</taxon>
        <taxon>Alveolata</taxon>
        <taxon>Ciliophora</taxon>
        <taxon>Intramacronucleata</taxon>
        <taxon>Spirotrichea</taxon>
        <taxon>Hypotrichia</taxon>
        <taxon>Euplotida</taxon>
        <taxon>Euplotidae</taxon>
        <taxon>Moneuplotes</taxon>
    </lineage>
</organism>
<feature type="region of interest" description="Disordered" evidence="5">
    <location>
        <begin position="1"/>
        <end position="31"/>
    </location>
</feature>
<dbReference type="EMBL" id="CAMPGE010004835">
    <property type="protein sequence ID" value="CAI2363686.1"/>
    <property type="molecule type" value="Genomic_DNA"/>
</dbReference>
<evidence type="ECO:0000256" key="1">
    <source>
        <dbReference type="ARBA" id="ARBA00022723"/>
    </source>
</evidence>
<name>A0AAD1UBP5_EUPCR</name>
<dbReference type="AlphaFoldDB" id="A0AAD1UBP5"/>
<evidence type="ECO:0000256" key="5">
    <source>
        <dbReference type="SAM" id="MobiDB-lite"/>
    </source>
</evidence>
<evidence type="ECO:0008006" key="8">
    <source>
        <dbReference type="Google" id="ProtNLM"/>
    </source>
</evidence>
<evidence type="ECO:0000256" key="4">
    <source>
        <dbReference type="SAM" id="Coils"/>
    </source>
</evidence>
<evidence type="ECO:0000256" key="3">
    <source>
        <dbReference type="ARBA" id="ARBA00022833"/>
    </source>
</evidence>
<feature type="coiled-coil region" evidence="4">
    <location>
        <begin position="428"/>
        <end position="455"/>
    </location>
</feature>
<feature type="compositionally biased region" description="Polar residues" evidence="5">
    <location>
        <begin position="329"/>
        <end position="339"/>
    </location>
</feature>
<sequence>MSEPSNQPSSIIKPQKRAPMTSGSLPPTYPEISPSTLQTLSNYTSSQTPISKAPAHLYHSAYASLQSTPAPKSLPPFLRCDICQQLESLDHLLILCQSCLVPVHKSCYLLDLACNPDQLHKKHKGFLITIQGFEVMVKGWTCQRCQHGFKGKCCFCKKEKGCLVKSTLEGEEIWAHVQCVYWYQSVCYQDNVMKKIIVRSHEEEQKSKPMGVCQYCEQQIMGLSREPRKCDLRDILKQNRYDLCFACSIRKKVSKKVSNQDLKGLREVNSNVSFEVKDEDPTDPSEEIDLLKNLALKNNKKGNTKPKIISDSSKKRMQKALEKELEVAQQDTSHISEPSNIDDKKDYEESKIVTSEHQSRSELPPDHIDRKEDLDVDIFDYKQANLKDLMELQRVFARDLDRRMMKQERSFELLSERIEKLDGLNDFMKEVLGKIENLEKVNQNLNTSFKDYISRSPIRLHQIPPMSLLSQSAAPISRLLLPLKAACTCLALTWLSCFEFL</sequence>
<keyword evidence="7" id="KW-1185">Reference proteome</keyword>
<dbReference type="GO" id="GO:0008270">
    <property type="term" value="F:zinc ion binding"/>
    <property type="evidence" value="ECO:0007669"/>
    <property type="project" value="UniProtKB-KW"/>
</dbReference>
<dbReference type="PROSITE" id="PS01359">
    <property type="entry name" value="ZF_PHD_1"/>
    <property type="match status" value="1"/>
</dbReference>
<dbReference type="Proteomes" id="UP001295684">
    <property type="component" value="Unassembled WGS sequence"/>
</dbReference>
<dbReference type="Gene3D" id="3.30.40.10">
    <property type="entry name" value="Zinc/RING finger domain, C3HC4 (zinc finger)"/>
    <property type="match status" value="1"/>
</dbReference>
<proteinExistence type="predicted"/>
<accession>A0AAD1UBP5</accession>
<dbReference type="InterPro" id="IPR013083">
    <property type="entry name" value="Znf_RING/FYVE/PHD"/>
</dbReference>
<comment type="caution">
    <text evidence="6">The sequence shown here is derived from an EMBL/GenBank/DDBJ whole genome shotgun (WGS) entry which is preliminary data.</text>
</comment>
<keyword evidence="2" id="KW-0863">Zinc-finger</keyword>
<reference evidence="6" key="1">
    <citation type="submission" date="2023-07" db="EMBL/GenBank/DDBJ databases">
        <authorList>
            <consortium name="AG Swart"/>
            <person name="Singh M."/>
            <person name="Singh A."/>
            <person name="Seah K."/>
            <person name="Emmerich C."/>
        </authorList>
    </citation>
    <scope>NUCLEOTIDE SEQUENCE</scope>
    <source>
        <strain evidence="6">DP1</strain>
    </source>
</reference>
<evidence type="ECO:0000313" key="6">
    <source>
        <dbReference type="EMBL" id="CAI2363686.1"/>
    </source>
</evidence>
<protein>
    <recommendedName>
        <fullName evidence="8">PHD-type domain-containing protein</fullName>
    </recommendedName>
</protein>
<gene>
    <name evidence="6" type="ORF">ECRASSUSDP1_LOCUS5023</name>
</gene>
<keyword evidence="1" id="KW-0479">Metal-binding</keyword>